<gene>
    <name evidence="2" type="ORF">BDV24DRAFT_169308</name>
</gene>
<organism evidence="2">
    <name type="scientific">Aspergillus arachidicola</name>
    <dbReference type="NCBI Taxonomy" id="656916"/>
    <lineage>
        <taxon>Eukaryota</taxon>
        <taxon>Fungi</taxon>
        <taxon>Dikarya</taxon>
        <taxon>Ascomycota</taxon>
        <taxon>Pezizomycotina</taxon>
        <taxon>Eurotiomycetes</taxon>
        <taxon>Eurotiomycetidae</taxon>
        <taxon>Eurotiales</taxon>
        <taxon>Aspergillaceae</taxon>
        <taxon>Aspergillus</taxon>
        <taxon>Aspergillus subgen. Circumdati</taxon>
    </lineage>
</organism>
<reference evidence="2" key="1">
    <citation type="submission" date="2019-04" db="EMBL/GenBank/DDBJ databases">
        <title>Friends and foes A comparative genomics study of 23 Aspergillus species from section Flavi.</title>
        <authorList>
            <consortium name="DOE Joint Genome Institute"/>
            <person name="Kjaerbolling I."/>
            <person name="Vesth T."/>
            <person name="Frisvad J.C."/>
            <person name="Nybo J.L."/>
            <person name="Theobald S."/>
            <person name="Kildgaard S."/>
            <person name="Isbrandt T."/>
            <person name="Kuo A."/>
            <person name="Sato A."/>
            <person name="Lyhne E.K."/>
            <person name="Kogle M.E."/>
            <person name="Wiebenga A."/>
            <person name="Kun R.S."/>
            <person name="Lubbers R.J."/>
            <person name="Makela M.R."/>
            <person name="Barry K."/>
            <person name="Chovatia M."/>
            <person name="Clum A."/>
            <person name="Daum C."/>
            <person name="Haridas S."/>
            <person name="He G."/>
            <person name="LaButti K."/>
            <person name="Lipzen A."/>
            <person name="Mondo S."/>
            <person name="Riley R."/>
            <person name="Salamov A."/>
            <person name="Simmons B.A."/>
            <person name="Magnuson J.K."/>
            <person name="Henrissat B."/>
            <person name="Mortensen U.H."/>
            <person name="Larsen T.O."/>
            <person name="Devries R.P."/>
            <person name="Grigoriev I.V."/>
            <person name="Machida M."/>
            <person name="Baker S.E."/>
            <person name="Andersen M.R."/>
        </authorList>
    </citation>
    <scope>NUCLEOTIDE SEQUENCE</scope>
    <source>
        <strain evidence="2">CBS 117612</strain>
    </source>
</reference>
<dbReference type="Proteomes" id="UP000325558">
    <property type="component" value="Unassembled WGS sequence"/>
</dbReference>
<evidence type="ECO:0000313" key="2">
    <source>
        <dbReference type="EMBL" id="KAE8335365.1"/>
    </source>
</evidence>
<protein>
    <submittedName>
        <fullName evidence="2">Uncharacterized protein</fullName>
    </submittedName>
</protein>
<proteinExistence type="predicted"/>
<dbReference type="EMBL" id="ML737221">
    <property type="protein sequence ID" value="KAE8335365.1"/>
    <property type="molecule type" value="Genomic_DNA"/>
</dbReference>
<evidence type="ECO:0000256" key="1">
    <source>
        <dbReference type="SAM" id="MobiDB-lite"/>
    </source>
</evidence>
<dbReference type="AlphaFoldDB" id="A0A5N6XQ77"/>
<feature type="region of interest" description="Disordered" evidence="1">
    <location>
        <begin position="1"/>
        <end position="41"/>
    </location>
</feature>
<name>A0A5N6XQ77_9EURO</name>
<accession>A0A5N6XQ77</accession>
<sequence>MAPPDLSPLEIEPTQAIQVPSPQAPPCSLHMPMPADEHPGPLKMLGLRQLSHCQMAKWSQLRHICRMDMGSGM</sequence>